<feature type="transmembrane region" description="Helical" evidence="6">
    <location>
        <begin position="254"/>
        <end position="274"/>
    </location>
</feature>
<organism evidence="8 9">
    <name type="scientific">Parolsenella catena</name>
    <dbReference type="NCBI Taxonomy" id="2003188"/>
    <lineage>
        <taxon>Bacteria</taxon>
        <taxon>Bacillati</taxon>
        <taxon>Actinomycetota</taxon>
        <taxon>Coriobacteriia</taxon>
        <taxon>Coriobacteriales</taxon>
        <taxon>Atopobiaceae</taxon>
        <taxon>Parolsenella</taxon>
    </lineage>
</organism>
<evidence type="ECO:0000256" key="6">
    <source>
        <dbReference type="SAM" id="Phobius"/>
    </source>
</evidence>
<dbReference type="PANTHER" id="PTHR23513:SF6">
    <property type="entry name" value="MAJOR FACILITATOR SUPERFAMILY ASSOCIATED DOMAIN-CONTAINING PROTEIN"/>
    <property type="match status" value="1"/>
</dbReference>
<reference evidence="9" key="1">
    <citation type="submission" date="2018-11" db="EMBL/GenBank/DDBJ databases">
        <title>Comparative genomics of Parolsenella catena and Libanicoccus massiliensis: Reclassification of Libanicoccus massiliensis as Parolsenella massiliensis comb. nov.</title>
        <authorList>
            <person name="Sakamoto M."/>
            <person name="Ikeyama N."/>
            <person name="Murakami T."/>
            <person name="Mori H."/>
            <person name="Yuki M."/>
            <person name="Ohkuma M."/>
        </authorList>
    </citation>
    <scope>NUCLEOTIDE SEQUENCE [LARGE SCALE GENOMIC DNA]</scope>
    <source>
        <strain evidence="9">JCM 31932</strain>
    </source>
</reference>
<keyword evidence="5 6" id="KW-0472">Membrane</keyword>
<dbReference type="GO" id="GO:0022857">
    <property type="term" value="F:transmembrane transporter activity"/>
    <property type="evidence" value="ECO:0007669"/>
    <property type="project" value="InterPro"/>
</dbReference>
<dbReference type="GO" id="GO:0005886">
    <property type="term" value="C:plasma membrane"/>
    <property type="evidence" value="ECO:0007669"/>
    <property type="project" value="UniProtKB-SubCell"/>
</dbReference>
<dbReference type="Gene3D" id="1.20.1250.20">
    <property type="entry name" value="MFS general substrate transporter like domains"/>
    <property type="match status" value="1"/>
</dbReference>
<evidence type="ECO:0000256" key="3">
    <source>
        <dbReference type="ARBA" id="ARBA00022692"/>
    </source>
</evidence>
<accession>A0A3G9K7U6</accession>
<evidence type="ECO:0000256" key="2">
    <source>
        <dbReference type="ARBA" id="ARBA00022475"/>
    </source>
</evidence>
<keyword evidence="2" id="KW-1003">Cell membrane</keyword>
<dbReference type="KEGG" id="pcat:Pcatena_04960"/>
<evidence type="ECO:0000259" key="7">
    <source>
        <dbReference type="PROSITE" id="PS50850"/>
    </source>
</evidence>
<dbReference type="EMBL" id="AP019367">
    <property type="protein sequence ID" value="BBH49909.1"/>
    <property type="molecule type" value="Genomic_DNA"/>
</dbReference>
<dbReference type="Proteomes" id="UP000273154">
    <property type="component" value="Chromosome"/>
</dbReference>
<sequence>MLVDATFRRLVAACFLNQLGFQAAYFVGIIGCATYVLDAGAAEVSALVFVMNVVMLVGYSAAGALIDAVGPKIVLVASLALPLVAAAVVLAMPVCMVSLLVVAIVMGLAGAAASTAVETFPRYLTNDEVLLARVNSLNSVATFVAVIAGPLLAGAIAGVTDNRFVFAALPVTSVLGVLVALRLRERIRPEHQQDSGQTTSSLLARVANGVRATVASPALIVLFAVCFLGNLGFGAFDSLESLFYRDVLRVGAEWMGWLTAIVGVGATVGSLLAGRVPTRRVTLPALCGLLVVEGLGAVLYTATPFVWCAAAGQLVLGAANGMIMPLRVTLTQRNCELGHLGSVSALMRAGISVSGTLPLLVAPLLADAFGVQAVLVSAAALVALTGAALVAAARRVHAS</sequence>
<evidence type="ECO:0000256" key="1">
    <source>
        <dbReference type="ARBA" id="ARBA00004651"/>
    </source>
</evidence>
<evidence type="ECO:0000313" key="9">
    <source>
        <dbReference type="Proteomes" id="UP000273154"/>
    </source>
</evidence>
<feature type="transmembrane region" description="Helical" evidence="6">
    <location>
        <begin position="281"/>
        <end position="298"/>
    </location>
</feature>
<dbReference type="SUPFAM" id="SSF103473">
    <property type="entry name" value="MFS general substrate transporter"/>
    <property type="match status" value="1"/>
</dbReference>
<evidence type="ECO:0000256" key="4">
    <source>
        <dbReference type="ARBA" id="ARBA00022989"/>
    </source>
</evidence>
<feature type="transmembrane region" description="Helical" evidence="6">
    <location>
        <begin position="12"/>
        <end position="37"/>
    </location>
</feature>
<dbReference type="InterPro" id="IPR011701">
    <property type="entry name" value="MFS"/>
</dbReference>
<feature type="transmembrane region" description="Helical" evidence="6">
    <location>
        <begin position="345"/>
        <end position="365"/>
    </location>
</feature>
<keyword evidence="9" id="KW-1185">Reference proteome</keyword>
<name>A0A3G9K7U6_9ACTN</name>
<feature type="transmembrane region" description="Helical" evidence="6">
    <location>
        <begin position="371"/>
        <end position="393"/>
    </location>
</feature>
<keyword evidence="4 6" id="KW-1133">Transmembrane helix</keyword>
<gene>
    <name evidence="8" type="ORF">Pcatena_04960</name>
</gene>
<dbReference type="Pfam" id="PF07690">
    <property type="entry name" value="MFS_1"/>
    <property type="match status" value="1"/>
</dbReference>
<comment type="subcellular location">
    <subcellularLocation>
        <location evidence="1">Cell membrane</location>
        <topology evidence="1">Multi-pass membrane protein</topology>
    </subcellularLocation>
</comment>
<dbReference type="AlphaFoldDB" id="A0A3G9K7U6"/>
<feature type="transmembrane region" description="Helical" evidence="6">
    <location>
        <begin position="214"/>
        <end position="234"/>
    </location>
</feature>
<dbReference type="InterPro" id="IPR036259">
    <property type="entry name" value="MFS_trans_sf"/>
</dbReference>
<proteinExistence type="predicted"/>
<feature type="transmembrane region" description="Helical" evidence="6">
    <location>
        <begin position="164"/>
        <end position="183"/>
    </location>
</feature>
<dbReference type="InterPro" id="IPR020846">
    <property type="entry name" value="MFS_dom"/>
</dbReference>
<feature type="transmembrane region" description="Helical" evidence="6">
    <location>
        <begin position="304"/>
        <end position="324"/>
    </location>
</feature>
<feature type="domain" description="Major facilitator superfamily (MFS) profile" evidence="7">
    <location>
        <begin position="1"/>
        <end position="188"/>
    </location>
</feature>
<keyword evidence="3 6" id="KW-0812">Transmembrane</keyword>
<evidence type="ECO:0000313" key="8">
    <source>
        <dbReference type="EMBL" id="BBH49909.1"/>
    </source>
</evidence>
<evidence type="ECO:0000256" key="5">
    <source>
        <dbReference type="ARBA" id="ARBA00023136"/>
    </source>
</evidence>
<feature type="transmembrane region" description="Helical" evidence="6">
    <location>
        <begin position="43"/>
        <end position="66"/>
    </location>
</feature>
<feature type="transmembrane region" description="Helical" evidence="6">
    <location>
        <begin position="137"/>
        <end position="158"/>
    </location>
</feature>
<protein>
    <recommendedName>
        <fullName evidence="7">Major facilitator superfamily (MFS) profile domain-containing protein</fullName>
    </recommendedName>
</protein>
<feature type="domain" description="Major facilitator superfamily (MFS) profile" evidence="7">
    <location>
        <begin position="218"/>
        <end position="399"/>
    </location>
</feature>
<dbReference type="PANTHER" id="PTHR23513">
    <property type="entry name" value="INTEGRAL MEMBRANE EFFLUX PROTEIN-RELATED"/>
    <property type="match status" value="1"/>
</dbReference>
<dbReference type="PROSITE" id="PS50850">
    <property type="entry name" value="MFS"/>
    <property type="match status" value="2"/>
</dbReference>